<name>A0A0U3I2W2_9GAMM</name>
<evidence type="ECO:0000256" key="1">
    <source>
        <dbReference type="SAM" id="MobiDB-lite"/>
    </source>
</evidence>
<accession>A0A0U3I2W2</accession>
<proteinExistence type="predicted"/>
<dbReference type="InterPro" id="IPR006522">
    <property type="entry name" value="Phage_virion_morphogenesis"/>
</dbReference>
<organism evidence="2 3">
    <name type="scientific">Pseudoalteromonas rubra</name>
    <dbReference type="NCBI Taxonomy" id="43658"/>
    <lineage>
        <taxon>Bacteria</taxon>
        <taxon>Pseudomonadati</taxon>
        <taxon>Pseudomonadota</taxon>
        <taxon>Gammaproteobacteria</taxon>
        <taxon>Alteromonadales</taxon>
        <taxon>Pseudoalteromonadaceae</taxon>
        <taxon>Pseudoalteromonas</taxon>
    </lineage>
</organism>
<sequence>MAGVYINITGDGIETLQTIEQRSKAPDDMLDDIGAFLDMDVTKRFLDELAPDGTRWQQSEAARTGQGRDPEVPGLTLTDKRNLAGSVTHNVDNGVLEQGLGEEYSAIHHFGGKAGRKHSVTLPARPIIGIEQYQAGEVLGIVSDWLV</sequence>
<reference evidence="2 3" key="1">
    <citation type="submission" date="2015-12" db="EMBL/GenBank/DDBJ databases">
        <title>Complete genome sequence of Pseudoalteromonas rubra SCSIO 6842, harboring a conjugative plasmid.</title>
        <authorList>
            <person name="Li B."/>
            <person name="Wang X."/>
        </authorList>
    </citation>
    <scope>NUCLEOTIDE SEQUENCE [LARGE SCALE GENOMIC DNA]</scope>
    <source>
        <strain evidence="2 3">SCSIO 6842</strain>
    </source>
</reference>
<dbReference type="NCBIfam" id="TIGR01635">
    <property type="entry name" value="tail_comp_S"/>
    <property type="match status" value="1"/>
</dbReference>
<dbReference type="EMBL" id="CP013611">
    <property type="protein sequence ID" value="ALU41936.1"/>
    <property type="molecule type" value="Genomic_DNA"/>
</dbReference>
<dbReference type="KEGG" id="prr:AT705_02720"/>
<gene>
    <name evidence="2" type="ORF">AT705_02720</name>
</gene>
<evidence type="ECO:0000313" key="3">
    <source>
        <dbReference type="Proteomes" id="UP000069015"/>
    </source>
</evidence>
<dbReference type="Proteomes" id="UP000069015">
    <property type="component" value="Chromosome 1"/>
</dbReference>
<dbReference type="RefSeq" id="WP_058795384.1">
    <property type="nucleotide sequence ID" value="NZ_CP013611.1"/>
</dbReference>
<dbReference type="AlphaFoldDB" id="A0A0U3I2W2"/>
<evidence type="ECO:0000313" key="2">
    <source>
        <dbReference type="EMBL" id="ALU41936.1"/>
    </source>
</evidence>
<dbReference type="Pfam" id="PF05069">
    <property type="entry name" value="Phage_tail_S"/>
    <property type="match status" value="1"/>
</dbReference>
<feature type="region of interest" description="Disordered" evidence="1">
    <location>
        <begin position="52"/>
        <end position="77"/>
    </location>
</feature>
<protein>
    <submittedName>
        <fullName evidence="2">Virion morphogenesis protein</fullName>
    </submittedName>
</protein>